<keyword evidence="2" id="KW-1185">Reference proteome</keyword>
<dbReference type="AlphaFoldDB" id="A0A8T0IF48"/>
<sequence>MDLSSFGVLGALSFSAATAQQISLGEGLAGLSSVQSDVKSLSGLIGVEPLIFKAVKRALISSCSSGLFRLSEKESLFPVSSTGTTPERAPSEFFFALLPELFPAGEAFDAAGGVFSAAACFCRAAKTISRPRP</sequence>
<proteinExistence type="predicted"/>
<reference evidence="1" key="1">
    <citation type="submission" date="2020-06" db="EMBL/GenBank/DDBJ databases">
        <title>WGS assembly of Ceratodon purpureus strain R40.</title>
        <authorList>
            <person name="Carey S.B."/>
            <person name="Jenkins J."/>
            <person name="Shu S."/>
            <person name="Lovell J.T."/>
            <person name="Sreedasyam A."/>
            <person name="Maumus F."/>
            <person name="Tiley G.P."/>
            <person name="Fernandez-Pozo N."/>
            <person name="Barry K."/>
            <person name="Chen C."/>
            <person name="Wang M."/>
            <person name="Lipzen A."/>
            <person name="Daum C."/>
            <person name="Saski C.A."/>
            <person name="Payton A.C."/>
            <person name="Mcbreen J.C."/>
            <person name="Conrad R.E."/>
            <person name="Kollar L.M."/>
            <person name="Olsson S."/>
            <person name="Huttunen S."/>
            <person name="Landis J.B."/>
            <person name="Wickett N.J."/>
            <person name="Johnson M.G."/>
            <person name="Rensing S.A."/>
            <person name="Grimwood J."/>
            <person name="Schmutz J."/>
            <person name="Mcdaniel S.F."/>
        </authorList>
    </citation>
    <scope>NUCLEOTIDE SEQUENCE</scope>
    <source>
        <strain evidence="1">R40</strain>
    </source>
</reference>
<accession>A0A8T0IF48</accession>
<evidence type="ECO:0000313" key="2">
    <source>
        <dbReference type="Proteomes" id="UP000822688"/>
    </source>
</evidence>
<evidence type="ECO:0000313" key="1">
    <source>
        <dbReference type="EMBL" id="KAG0582340.1"/>
    </source>
</evidence>
<feature type="non-terminal residue" evidence="1">
    <location>
        <position position="133"/>
    </location>
</feature>
<organism evidence="1 2">
    <name type="scientific">Ceratodon purpureus</name>
    <name type="common">Fire moss</name>
    <name type="synonym">Dicranum purpureum</name>
    <dbReference type="NCBI Taxonomy" id="3225"/>
    <lineage>
        <taxon>Eukaryota</taxon>
        <taxon>Viridiplantae</taxon>
        <taxon>Streptophyta</taxon>
        <taxon>Embryophyta</taxon>
        <taxon>Bryophyta</taxon>
        <taxon>Bryophytina</taxon>
        <taxon>Bryopsida</taxon>
        <taxon>Dicranidae</taxon>
        <taxon>Pseudoditrichales</taxon>
        <taxon>Ditrichaceae</taxon>
        <taxon>Ceratodon</taxon>
    </lineage>
</organism>
<gene>
    <name evidence="1" type="ORF">KC19_3G052600</name>
</gene>
<dbReference type="Proteomes" id="UP000822688">
    <property type="component" value="Chromosome 3"/>
</dbReference>
<comment type="caution">
    <text evidence="1">The sequence shown here is derived from an EMBL/GenBank/DDBJ whole genome shotgun (WGS) entry which is preliminary data.</text>
</comment>
<name>A0A8T0IF48_CERPU</name>
<protein>
    <submittedName>
        <fullName evidence="1">Uncharacterized protein</fullName>
    </submittedName>
</protein>
<dbReference type="EMBL" id="CM026423">
    <property type="protein sequence ID" value="KAG0582340.1"/>
    <property type="molecule type" value="Genomic_DNA"/>
</dbReference>